<evidence type="ECO:0008006" key="4">
    <source>
        <dbReference type="Google" id="ProtNLM"/>
    </source>
</evidence>
<name>A0A427U4Q7_9VIBR</name>
<gene>
    <name evidence="2" type="ORF">EJA03_07995</name>
    <name evidence="1" type="ORF">EJA03_12665</name>
</gene>
<evidence type="ECO:0000313" key="1">
    <source>
        <dbReference type="EMBL" id="RSD30697.1"/>
    </source>
</evidence>
<comment type="caution">
    <text evidence="2">The sequence shown here is derived from an EMBL/GenBank/DDBJ whole genome shotgun (WGS) entry which is preliminary data.</text>
</comment>
<sequence>MKDLNIWRVPKALRQDESVVVHHGSYVSLETLFPGKGIGFAWKNDHLRLKLRHALKCFFLNVNAIKKLNISDQFSFMVYKDELNNETLNSITKIFYSSGVNISGKEFLYKIWSLCGNNVTGSVMEITQPNRRLTHSWHQDSGKVSNIVLLGFPLEGNYIGEGVFSHQVMLSHRIKQRHSDKKPSSAIVMEEFGEWYIPIKNIYKPIYSAGSELWVSDDSTHFHSVPDVQNRQCIWRFM</sequence>
<evidence type="ECO:0000313" key="3">
    <source>
        <dbReference type="Proteomes" id="UP000269041"/>
    </source>
</evidence>
<dbReference type="RefSeq" id="WP_125320721.1">
    <property type="nucleotide sequence ID" value="NZ_AP024889.1"/>
</dbReference>
<dbReference type="EMBL" id="RSFA01000027">
    <property type="protein sequence ID" value="RSD31610.1"/>
    <property type="molecule type" value="Genomic_DNA"/>
</dbReference>
<evidence type="ECO:0000313" key="2">
    <source>
        <dbReference type="EMBL" id="RSD31610.1"/>
    </source>
</evidence>
<accession>A0A427U4Q7</accession>
<dbReference type="AlphaFoldDB" id="A0A427U4Q7"/>
<proteinExistence type="predicted"/>
<organism evidence="2 3">
    <name type="scientific">Vibrio pectenicida</name>
    <dbReference type="NCBI Taxonomy" id="62763"/>
    <lineage>
        <taxon>Bacteria</taxon>
        <taxon>Pseudomonadati</taxon>
        <taxon>Pseudomonadota</taxon>
        <taxon>Gammaproteobacteria</taxon>
        <taxon>Vibrionales</taxon>
        <taxon>Vibrionaceae</taxon>
        <taxon>Vibrio</taxon>
    </lineage>
</organism>
<keyword evidence="3" id="KW-1185">Reference proteome</keyword>
<protein>
    <recommendedName>
        <fullName evidence="4">2OG-Fe(II) oxygenase</fullName>
    </recommendedName>
</protein>
<reference evidence="2 3" key="1">
    <citation type="submission" date="2018-12" db="EMBL/GenBank/DDBJ databases">
        <title>Genomic taxonomy of the Vibrionaceae family.</title>
        <authorList>
            <person name="Gomez-Gil B."/>
            <person name="Enciso-Ibarra K."/>
        </authorList>
    </citation>
    <scope>NUCLEOTIDE SEQUENCE [LARGE SCALE GENOMIC DNA]</scope>
    <source>
        <strain evidence="2 3">CAIM 594</strain>
    </source>
</reference>
<dbReference type="EMBL" id="RSFA01000056">
    <property type="protein sequence ID" value="RSD30697.1"/>
    <property type="molecule type" value="Genomic_DNA"/>
</dbReference>
<dbReference type="Proteomes" id="UP000269041">
    <property type="component" value="Unassembled WGS sequence"/>
</dbReference>